<name>A0AAW2J5F3_9LAMI</name>
<organism evidence="1">
    <name type="scientific">Sesamum angustifolium</name>
    <dbReference type="NCBI Taxonomy" id="2727405"/>
    <lineage>
        <taxon>Eukaryota</taxon>
        <taxon>Viridiplantae</taxon>
        <taxon>Streptophyta</taxon>
        <taxon>Embryophyta</taxon>
        <taxon>Tracheophyta</taxon>
        <taxon>Spermatophyta</taxon>
        <taxon>Magnoliopsida</taxon>
        <taxon>eudicotyledons</taxon>
        <taxon>Gunneridae</taxon>
        <taxon>Pentapetalae</taxon>
        <taxon>asterids</taxon>
        <taxon>lamiids</taxon>
        <taxon>Lamiales</taxon>
        <taxon>Pedaliaceae</taxon>
        <taxon>Sesamum</taxon>
    </lineage>
</organism>
<sequence length="75" mass="8455">MNWRKRTTVAAAISSSPLKVSLGKGSQAQLGNGRSKCRTRQQLSEHICKLHLARNVSRQNKTSFELISHQITVYF</sequence>
<gene>
    <name evidence="1" type="ORF">Sangu_2605200</name>
</gene>
<reference evidence="1" key="2">
    <citation type="journal article" date="2024" name="Plant">
        <title>Genomic evolution and insights into agronomic trait innovations of Sesamum species.</title>
        <authorList>
            <person name="Miao H."/>
            <person name="Wang L."/>
            <person name="Qu L."/>
            <person name="Liu H."/>
            <person name="Sun Y."/>
            <person name="Le M."/>
            <person name="Wang Q."/>
            <person name="Wei S."/>
            <person name="Zheng Y."/>
            <person name="Lin W."/>
            <person name="Duan Y."/>
            <person name="Cao H."/>
            <person name="Xiong S."/>
            <person name="Wang X."/>
            <person name="Wei L."/>
            <person name="Li C."/>
            <person name="Ma Q."/>
            <person name="Ju M."/>
            <person name="Zhao R."/>
            <person name="Li G."/>
            <person name="Mu C."/>
            <person name="Tian Q."/>
            <person name="Mei H."/>
            <person name="Zhang T."/>
            <person name="Gao T."/>
            <person name="Zhang H."/>
        </authorList>
    </citation>
    <scope>NUCLEOTIDE SEQUENCE</scope>
    <source>
        <strain evidence="1">G01</strain>
    </source>
</reference>
<evidence type="ECO:0000313" key="1">
    <source>
        <dbReference type="EMBL" id="KAL0289731.1"/>
    </source>
</evidence>
<comment type="caution">
    <text evidence="1">The sequence shown here is derived from an EMBL/GenBank/DDBJ whole genome shotgun (WGS) entry which is preliminary data.</text>
</comment>
<reference evidence="1" key="1">
    <citation type="submission" date="2020-06" db="EMBL/GenBank/DDBJ databases">
        <authorList>
            <person name="Li T."/>
            <person name="Hu X."/>
            <person name="Zhang T."/>
            <person name="Song X."/>
            <person name="Zhang H."/>
            <person name="Dai N."/>
            <person name="Sheng W."/>
            <person name="Hou X."/>
            <person name="Wei L."/>
        </authorList>
    </citation>
    <scope>NUCLEOTIDE SEQUENCE</scope>
    <source>
        <strain evidence="1">G01</strain>
        <tissue evidence="1">Leaf</tissue>
    </source>
</reference>
<proteinExistence type="predicted"/>
<accession>A0AAW2J5F3</accession>
<dbReference type="EMBL" id="JACGWK010001386">
    <property type="protein sequence ID" value="KAL0289731.1"/>
    <property type="molecule type" value="Genomic_DNA"/>
</dbReference>
<protein>
    <submittedName>
        <fullName evidence="1">Uncharacterized protein</fullName>
    </submittedName>
</protein>
<dbReference type="AlphaFoldDB" id="A0AAW2J5F3"/>